<organism evidence="8 9">
    <name type="scientific">Rhodopila globiformis</name>
    <name type="common">Rhodopseudomonas globiformis</name>
    <dbReference type="NCBI Taxonomy" id="1071"/>
    <lineage>
        <taxon>Bacteria</taxon>
        <taxon>Pseudomonadati</taxon>
        <taxon>Pseudomonadota</taxon>
        <taxon>Alphaproteobacteria</taxon>
        <taxon>Acetobacterales</taxon>
        <taxon>Acetobacteraceae</taxon>
        <taxon>Rhodopila</taxon>
    </lineage>
</organism>
<keyword evidence="4 7" id="KW-0812">Transmembrane</keyword>
<keyword evidence="3" id="KW-1003">Cell membrane</keyword>
<proteinExistence type="inferred from homology"/>
<feature type="transmembrane region" description="Helical" evidence="7">
    <location>
        <begin position="271"/>
        <end position="290"/>
    </location>
</feature>
<dbReference type="PANTHER" id="PTHR30106:SF1">
    <property type="entry name" value="UPF0324 MEMBRANE PROTEIN FN0533"/>
    <property type="match status" value="1"/>
</dbReference>
<evidence type="ECO:0000256" key="4">
    <source>
        <dbReference type="ARBA" id="ARBA00022692"/>
    </source>
</evidence>
<feature type="transmembrane region" description="Helical" evidence="7">
    <location>
        <begin position="233"/>
        <end position="250"/>
    </location>
</feature>
<comment type="subcellular location">
    <subcellularLocation>
        <location evidence="1">Cell membrane</location>
        <topology evidence="1">Multi-pass membrane protein</topology>
    </subcellularLocation>
</comment>
<dbReference type="AlphaFoldDB" id="A0A2S6N028"/>
<feature type="transmembrane region" description="Helical" evidence="7">
    <location>
        <begin position="105"/>
        <end position="123"/>
    </location>
</feature>
<evidence type="ECO:0000256" key="5">
    <source>
        <dbReference type="ARBA" id="ARBA00022989"/>
    </source>
</evidence>
<dbReference type="GO" id="GO:0005886">
    <property type="term" value="C:plasma membrane"/>
    <property type="evidence" value="ECO:0007669"/>
    <property type="project" value="UniProtKB-SubCell"/>
</dbReference>
<accession>A0A2S6N028</accession>
<dbReference type="Pfam" id="PF03601">
    <property type="entry name" value="Cons_hypoth698"/>
    <property type="match status" value="1"/>
</dbReference>
<name>A0A2S6N028_RHOGL</name>
<feature type="transmembrane region" description="Helical" evidence="7">
    <location>
        <begin position="50"/>
        <end position="68"/>
    </location>
</feature>
<dbReference type="PANTHER" id="PTHR30106">
    <property type="entry name" value="INNER MEMBRANE PROTEIN YEIH-RELATED"/>
    <property type="match status" value="1"/>
</dbReference>
<dbReference type="InterPro" id="IPR018383">
    <property type="entry name" value="UPF0324_pro"/>
</dbReference>
<keyword evidence="9" id="KW-1185">Reference proteome</keyword>
<gene>
    <name evidence="8" type="ORF">CCS01_25710</name>
</gene>
<evidence type="ECO:0000256" key="2">
    <source>
        <dbReference type="ARBA" id="ARBA00007977"/>
    </source>
</evidence>
<evidence type="ECO:0008006" key="10">
    <source>
        <dbReference type="Google" id="ProtNLM"/>
    </source>
</evidence>
<keyword evidence="6 7" id="KW-0472">Membrane</keyword>
<evidence type="ECO:0000313" key="8">
    <source>
        <dbReference type="EMBL" id="PPQ27974.1"/>
    </source>
</evidence>
<feature type="transmembrane region" description="Helical" evidence="7">
    <location>
        <begin position="162"/>
        <end position="188"/>
    </location>
</feature>
<evidence type="ECO:0000256" key="7">
    <source>
        <dbReference type="SAM" id="Phobius"/>
    </source>
</evidence>
<comment type="similarity">
    <text evidence="2">Belongs to the UPF0324 family.</text>
</comment>
<comment type="caution">
    <text evidence="8">The sequence shown here is derived from an EMBL/GenBank/DDBJ whole genome shotgun (WGS) entry which is preliminary data.</text>
</comment>
<evidence type="ECO:0000256" key="3">
    <source>
        <dbReference type="ARBA" id="ARBA00022475"/>
    </source>
</evidence>
<dbReference type="Proteomes" id="UP000239724">
    <property type="component" value="Unassembled WGS sequence"/>
</dbReference>
<protein>
    <recommendedName>
        <fullName evidence="10">Sulfate exporter family transporter</fullName>
    </recommendedName>
</protein>
<feature type="transmembrane region" description="Helical" evidence="7">
    <location>
        <begin position="327"/>
        <end position="347"/>
    </location>
</feature>
<evidence type="ECO:0000256" key="1">
    <source>
        <dbReference type="ARBA" id="ARBA00004651"/>
    </source>
</evidence>
<keyword evidence="5 7" id="KW-1133">Transmembrane helix</keyword>
<evidence type="ECO:0000256" key="6">
    <source>
        <dbReference type="ARBA" id="ARBA00023136"/>
    </source>
</evidence>
<reference evidence="8 9" key="1">
    <citation type="journal article" date="2018" name="Arch. Microbiol.">
        <title>New insights into the metabolic potential of the phototrophic purple bacterium Rhodopila globiformis DSM 161(T) from its draft genome sequence and evidence for a vanadium-dependent nitrogenase.</title>
        <authorList>
            <person name="Imhoff J.F."/>
            <person name="Rahn T."/>
            <person name="Kunzel S."/>
            <person name="Neulinger S.C."/>
        </authorList>
    </citation>
    <scope>NUCLEOTIDE SEQUENCE [LARGE SCALE GENOMIC DNA]</scope>
    <source>
        <strain evidence="8 9">DSM 161</strain>
    </source>
</reference>
<dbReference type="RefSeq" id="WP_104521686.1">
    <property type="nucleotide sequence ID" value="NZ_NHRY01000251.1"/>
</dbReference>
<evidence type="ECO:0000313" key="9">
    <source>
        <dbReference type="Proteomes" id="UP000239724"/>
    </source>
</evidence>
<feature type="transmembrane region" description="Helical" evidence="7">
    <location>
        <begin position="135"/>
        <end position="156"/>
    </location>
</feature>
<sequence length="350" mass="35828">MAVRNLSVPIQSYVFTRPWFRRLLGLGLCVGIAALAVAAGSHVPLVGAPLFAIAIGVLIANALPALPADKSLRIGDLGKQCLKGGIILLGASLDLGEIARTGLGSLPLLAVTMTSGLVCSLWLGKALGIDWRMRCLIGVGTTICGASAIAALAPVVRARAEAIAYSVTVVFFFNMVAVFTFPALGHLLGLSDSGFGVWAGTAVNDTSAVVAAGFAFSQAAGATAIIVKLTRTTLIIPLVLGFGLALPFLSREGRGASQPLLKRVRAAVPTFIILFMLAAAANTLGLVGAHAGEVQLAGRLVMVVALAAVGLQGNWRSFVGAGSRPLLLGLVTWFVVAGSSLAVQAWTQAL</sequence>
<dbReference type="EMBL" id="NHRY01000251">
    <property type="protein sequence ID" value="PPQ27974.1"/>
    <property type="molecule type" value="Genomic_DNA"/>
</dbReference>